<protein>
    <submittedName>
        <fullName evidence="1">Uncharacterized protein</fullName>
    </submittedName>
</protein>
<comment type="caution">
    <text evidence="1">The sequence shown here is derived from an EMBL/GenBank/DDBJ whole genome shotgun (WGS) entry which is preliminary data.</text>
</comment>
<name>A0ABR4TIK1_9PROT</name>
<dbReference type="EMBL" id="AUNC01000067">
    <property type="protein sequence ID" value="KEO51069.1"/>
    <property type="molecule type" value="Genomic_DNA"/>
</dbReference>
<sequence length="174" mass="18217">MPRSLALFGIGLVFGGGIGFLVAAGNGITLDGHDHSDPRAHGESAHGDTHDTMNVNGAHASHDAVISLPDAVDAPRLDVAIAPDPVSGWNLHLLVQNFRFAPEHASSPHIPGEGHAHVYVNGTKIARLYGPWLHIADLPAGDNEVIVTLTANDHSQLAVGDKPLRQVMTVSVAP</sequence>
<organism evidence="1 2">
    <name type="scientific">Thalassospira permensis NBRC 106175</name>
    <dbReference type="NCBI Taxonomy" id="1353532"/>
    <lineage>
        <taxon>Bacteria</taxon>
        <taxon>Pseudomonadati</taxon>
        <taxon>Pseudomonadota</taxon>
        <taxon>Alphaproteobacteria</taxon>
        <taxon>Rhodospirillales</taxon>
        <taxon>Thalassospiraceae</taxon>
        <taxon>Thalassospira</taxon>
    </lineage>
</organism>
<proteinExistence type="predicted"/>
<reference evidence="1 2" key="1">
    <citation type="submission" date="2013-07" db="EMBL/GenBank/DDBJ databases">
        <title>Thalassospira permensis NBRC 106175 Genome Sequencing.</title>
        <authorList>
            <person name="Lai Q."/>
            <person name="Shao Z."/>
        </authorList>
    </citation>
    <scope>NUCLEOTIDE SEQUENCE [LARGE SCALE GENOMIC DNA]</scope>
    <source>
        <strain evidence="1 2">NBRC 106175</strain>
    </source>
</reference>
<evidence type="ECO:0000313" key="1">
    <source>
        <dbReference type="EMBL" id="KEO51069.1"/>
    </source>
</evidence>
<keyword evidence="2" id="KW-1185">Reference proteome</keyword>
<gene>
    <name evidence="1" type="ORF">SMB34_09200</name>
</gene>
<dbReference type="RefSeq" id="WP_037992381.1">
    <property type="nucleotide sequence ID" value="NZ_AUNC01000067.1"/>
</dbReference>
<evidence type="ECO:0000313" key="2">
    <source>
        <dbReference type="Proteomes" id="UP000027463"/>
    </source>
</evidence>
<dbReference type="Proteomes" id="UP000027463">
    <property type="component" value="Unassembled WGS sequence"/>
</dbReference>
<accession>A0ABR4TIK1</accession>